<organism evidence="1 2">
    <name type="scientific">Streptomyces hokutonensis</name>
    <dbReference type="NCBI Taxonomy" id="1306990"/>
    <lineage>
        <taxon>Bacteria</taxon>
        <taxon>Bacillati</taxon>
        <taxon>Actinomycetota</taxon>
        <taxon>Actinomycetes</taxon>
        <taxon>Kitasatosporales</taxon>
        <taxon>Streptomycetaceae</taxon>
        <taxon>Streptomyces</taxon>
    </lineage>
</organism>
<protein>
    <recommendedName>
        <fullName evidence="3">Cell wall assembly regulator SMI1</fullName>
    </recommendedName>
</protein>
<dbReference type="EMBL" id="JBIAHM010000005">
    <property type="protein sequence ID" value="MFE9600228.1"/>
    <property type="molecule type" value="Genomic_DNA"/>
</dbReference>
<dbReference type="Proteomes" id="UP001601303">
    <property type="component" value="Unassembled WGS sequence"/>
</dbReference>
<accession>A0ABW6M251</accession>
<evidence type="ECO:0000313" key="2">
    <source>
        <dbReference type="Proteomes" id="UP001601303"/>
    </source>
</evidence>
<keyword evidence="2" id="KW-1185">Reference proteome</keyword>
<dbReference type="RefSeq" id="WP_388106617.1">
    <property type="nucleotide sequence ID" value="NZ_JBIAHM010000005.1"/>
</dbReference>
<name>A0ABW6M251_9ACTN</name>
<comment type="caution">
    <text evidence="1">The sequence shown here is derived from an EMBL/GenBank/DDBJ whole genome shotgun (WGS) entry which is preliminary data.</text>
</comment>
<proteinExistence type="predicted"/>
<reference evidence="1 2" key="1">
    <citation type="submission" date="2024-10" db="EMBL/GenBank/DDBJ databases">
        <title>The Natural Products Discovery Center: Release of the First 8490 Sequenced Strains for Exploring Actinobacteria Biosynthetic Diversity.</title>
        <authorList>
            <person name="Kalkreuter E."/>
            <person name="Kautsar S.A."/>
            <person name="Yang D."/>
            <person name="Bader C.D."/>
            <person name="Teijaro C.N."/>
            <person name="Fluegel L."/>
            <person name="Davis C.M."/>
            <person name="Simpson J.R."/>
            <person name="Lauterbach L."/>
            <person name="Steele A.D."/>
            <person name="Gui C."/>
            <person name="Meng S."/>
            <person name="Li G."/>
            <person name="Viehrig K."/>
            <person name="Ye F."/>
            <person name="Su P."/>
            <person name="Kiefer A.F."/>
            <person name="Nichols A."/>
            <person name="Cepeda A.J."/>
            <person name="Yan W."/>
            <person name="Fan B."/>
            <person name="Jiang Y."/>
            <person name="Adhikari A."/>
            <person name="Zheng C.-J."/>
            <person name="Schuster L."/>
            <person name="Cowan T.M."/>
            <person name="Smanski M.J."/>
            <person name="Chevrette M.G."/>
            <person name="De Carvalho L.P.S."/>
            <person name="Shen B."/>
        </authorList>
    </citation>
    <scope>NUCLEOTIDE SEQUENCE [LARGE SCALE GENOMIC DNA]</scope>
    <source>
        <strain evidence="1 2">NPDC006488</strain>
    </source>
</reference>
<sequence>MDVEIPVLVRDAAARFGAGAPYALKVVAGQLADDPEMGVPSRLPGIRTVLVDGELFEDCPALAVGYLHELDRIEIRYVALAPSAEPDDVQEAEQERELPADPDVTAVTAREVADAWHRITRRLRDHAPDSYAALRTGADLAAVAALESGLGVRIPVELTVLWLLTAGDDGADGWGCLPGNRALLPLDAVAAVYRLKTEAQARLDSANAGRPEEERITVWRPGWIPVAADSPADRVSGLYLDTETGFLGRWSRYDDHPDDERDTLVTYLEETADALEAPALAPRDEPGLIGGTLMWRSSVVPAREDRWRPLAALGSE</sequence>
<evidence type="ECO:0008006" key="3">
    <source>
        <dbReference type="Google" id="ProtNLM"/>
    </source>
</evidence>
<evidence type="ECO:0000313" key="1">
    <source>
        <dbReference type="EMBL" id="MFE9600228.1"/>
    </source>
</evidence>
<gene>
    <name evidence="1" type="ORF">ACFYNQ_16850</name>
</gene>